<reference evidence="1" key="1">
    <citation type="submission" date="2024-03" db="EMBL/GenBank/DDBJ databases">
        <title>Diverse circular DNA viruses in blood, oral, and fecal samples of captive lemurs.</title>
        <authorList>
            <person name="Paietta E.N."/>
            <person name="Kraberger S."/>
            <person name="Lund M.C."/>
            <person name="Custer J.M."/>
            <person name="Vargas K.M."/>
            <person name="Ehmke E.E."/>
            <person name="Yoder A.D."/>
            <person name="Varsani A."/>
        </authorList>
    </citation>
    <scope>NUCLEOTIDE SEQUENCE</scope>
    <source>
        <strain evidence="1">Duke_17_45</strain>
    </source>
</reference>
<evidence type="ECO:0000313" key="1">
    <source>
        <dbReference type="EMBL" id="XCD03083.1"/>
    </source>
</evidence>
<sequence length="81" mass="9601">MFDFADSIKAVGEAFTSLFNYCQTNTEHQSETQIVKDKRRLKKATNVAQQIFSISDKYQQDYTLHDRKAYQRLRAKFDKED</sequence>
<organism evidence="1">
    <name type="scientific">Dulem virus 31</name>
    <dbReference type="NCBI Taxonomy" id="3145749"/>
    <lineage>
        <taxon>Viruses</taxon>
        <taxon>Monodnaviria</taxon>
        <taxon>Sangervirae</taxon>
        <taxon>Phixviricota</taxon>
        <taxon>Malgrandaviricetes</taxon>
        <taxon>Petitvirales</taxon>
        <taxon>Microviridae</taxon>
        <taxon>Microvirus</taxon>
    </lineage>
</organism>
<protein>
    <submittedName>
        <fullName evidence="1">Uncharacterized protein</fullName>
    </submittedName>
</protein>
<proteinExistence type="predicted"/>
<accession>A0AAU8ATA4</accession>
<name>A0AAU8ATA4_9VIRU</name>
<dbReference type="EMBL" id="PP511318">
    <property type="protein sequence ID" value="XCD03083.1"/>
    <property type="molecule type" value="Genomic_DNA"/>
</dbReference>